<evidence type="ECO:0000256" key="1">
    <source>
        <dbReference type="ARBA" id="ARBA00023015"/>
    </source>
</evidence>
<dbReference type="FunFam" id="1.10.10.10:FF:000056">
    <property type="entry name" value="IclR family transcriptional regulator"/>
    <property type="match status" value="1"/>
</dbReference>
<dbReference type="SMART" id="SM00346">
    <property type="entry name" value="HTH_ICLR"/>
    <property type="match status" value="1"/>
</dbReference>
<proteinExistence type="predicted"/>
<dbReference type="InterPro" id="IPR014757">
    <property type="entry name" value="Tscrpt_reg_IclR_C"/>
</dbReference>
<dbReference type="InterPro" id="IPR036390">
    <property type="entry name" value="WH_DNA-bd_sf"/>
</dbReference>
<dbReference type="GO" id="GO:0045892">
    <property type="term" value="P:negative regulation of DNA-templated transcription"/>
    <property type="evidence" value="ECO:0007669"/>
    <property type="project" value="TreeGrafter"/>
</dbReference>
<dbReference type="GO" id="GO:0003700">
    <property type="term" value="F:DNA-binding transcription factor activity"/>
    <property type="evidence" value="ECO:0007669"/>
    <property type="project" value="TreeGrafter"/>
</dbReference>
<dbReference type="PROSITE" id="PS51077">
    <property type="entry name" value="HTH_ICLR"/>
    <property type="match status" value="1"/>
</dbReference>
<dbReference type="PROSITE" id="PS51078">
    <property type="entry name" value="ICLR_ED"/>
    <property type="match status" value="1"/>
</dbReference>
<comment type="function">
    <text evidence="4">May be an activator protein for the gylABX operon.</text>
</comment>
<name>A0A1Y6K3K3_9CHLR</name>
<organism evidence="8 9">
    <name type="scientific">Candidatus Brevifilum fermentans</name>
    <dbReference type="NCBI Taxonomy" id="1986204"/>
    <lineage>
        <taxon>Bacteria</taxon>
        <taxon>Bacillati</taxon>
        <taxon>Chloroflexota</taxon>
        <taxon>Anaerolineae</taxon>
        <taxon>Anaerolineales</taxon>
        <taxon>Anaerolineaceae</taxon>
        <taxon>Candidatus Brevifilum</taxon>
    </lineage>
</organism>
<dbReference type="EMBL" id="LT859958">
    <property type="protein sequence ID" value="SMX53179.1"/>
    <property type="molecule type" value="Genomic_DNA"/>
</dbReference>
<dbReference type="GO" id="GO:0003677">
    <property type="term" value="F:DNA binding"/>
    <property type="evidence" value="ECO:0007669"/>
    <property type="project" value="UniProtKB-KW"/>
</dbReference>
<dbReference type="Pfam" id="PF01614">
    <property type="entry name" value="IclR_C"/>
    <property type="match status" value="1"/>
</dbReference>
<evidence type="ECO:0000256" key="4">
    <source>
        <dbReference type="ARBA" id="ARBA00058938"/>
    </source>
</evidence>
<dbReference type="Pfam" id="PF09339">
    <property type="entry name" value="HTH_IclR"/>
    <property type="match status" value="1"/>
</dbReference>
<reference evidence="9" key="1">
    <citation type="submission" date="2017-05" db="EMBL/GenBank/DDBJ databases">
        <authorList>
            <person name="Kirkegaard R."/>
            <person name="Mcilroy J S."/>
        </authorList>
    </citation>
    <scope>NUCLEOTIDE SEQUENCE [LARGE SCALE GENOMIC DNA]</scope>
</reference>
<dbReference type="PANTHER" id="PTHR30136">
    <property type="entry name" value="HELIX-TURN-HELIX TRANSCRIPTIONAL REGULATOR, ICLR FAMILY"/>
    <property type="match status" value="1"/>
</dbReference>
<accession>A0A1Y6K3K3</accession>
<gene>
    <name evidence="8" type="ORF">CFX1CAM_0113</name>
</gene>
<evidence type="ECO:0000256" key="5">
    <source>
        <dbReference type="ARBA" id="ARBA00070406"/>
    </source>
</evidence>
<dbReference type="Gene3D" id="1.10.10.10">
    <property type="entry name" value="Winged helix-like DNA-binding domain superfamily/Winged helix DNA-binding domain"/>
    <property type="match status" value="1"/>
</dbReference>
<protein>
    <recommendedName>
        <fullName evidence="5">Glycerol operon regulatory protein</fullName>
    </recommendedName>
</protein>
<dbReference type="InterPro" id="IPR005471">
    <property type="entry name" value="Tscrpt_reg_IclR_N"/>
</dbReference>
<dbReference type="AlphaFoldDB" id="A0A1Y6K3K3"/>
<keyword evidence="2" id="KW-0238">DNA-binding</keyword>
<dbReference type="RefSeq" id="WP_087861135.1">
    <property type="nucleotide sequence ID" value="NZ_LT859958.1"/>
</dbReference>
<feature type="domain" description="IclR-ED" evidence="7">
    <location>
        <begin position="76"/>
        <end position="259"/>
    </location>
</feature>
<dbReference type="InterPro" id="IPR050707">
    <property type="entry name" value="HTH_MetabolicPath_Reg"/>
</dbReference>
<dbReference type="InterPro" id="IPR036388">
    <property type="entry name" value="WH-like_DNA-bd_sf"/>
</dbReference>
<dbReference type="Gene3D" id="3.30.450.40">
    <property type="match status" value="1"/>
</dbReference>
<evidence type="ECO:0000259" key="6">
    <source>
        <dbReference type="PROSITE" id="PS51077"/>
    </source>
</evidence>
<evidence type="ECO:0000256" key="2">
    <source>
        <dbReference type="ARBA" id="ARBA00023125"/>
    </source>
</evidence>
<dbReference type="KEGG" id="abat:CFX1CAM_0113"/>
<evidence type="ECO:0000313" key="8">
    <source>
        <dbReference type="EMBL" id="SMX53179.1"/>
    </source>
</evidence>
<feature type="domain" description="HTH iclR-type" evidence="6">
    <location>
        <begin position="13"/>
        <end position="75"/>
    </location>
</feature>
<evidence type="ECO:0000313" key="9">
    <source>
        <dbReference type="Proteomes" id="UP000195514"/>
    </source>
</evidence>
<dbReference type="SUPFAM" id="SSF46785">
    <property type="entry name" value="Winged helix' DNA-binding domain"/>
    <property type="match status" value="1"/>
</dbReference>
<dbReference type="SUPFAM" id="SSF55781">
    <property type="entry name" value="GAF domain-like"/>
    <property type="match status" value="1"/>
</dbReference>
<evidence type="ECO:0000256" key="3">
    <source>
        <dbReference type="ARBA" id="ARBA00023163"/>
    </source>
</evidence>
<sequence>MNQENKHYSRNVIQSLDRGLIIMEYLSRSQDHMGLPELAQLLDVDPSTVYRLLGTLLNRGFVVQDPVSKKYTLGLKVIELSRRAIDTIQIRVTSKSYLRKLVDETGESSNLAIFSDKAAICIDHKMSQSPLAVTNEIGESFIYHATAIGKVILAFQPEDIREQILANYTFERFTHNTISSVGTLKNQLELIRNYYFSVDDEERFLGVRCIAAPIFDFTEKLIAGIGITGPSSRLSLDRFPSLITQVKKTGYELSIMSGFPQHKAYPIVDSIHQEIS</sequence>
<evidence type="ECO:0000259" key="7">
    <source>
        <dbReference type="PROSITE" id="PS51078"/>
    </source>
</evidence>
<dbReference type="Proteomes" id="UP000195514">
    <property type="component" value="Chromosome I"/>
</dbReference>
<keyword evidence="9" id="KW-1185">Reference proteome</keyword>
<dbReference type="PANTHER" id="PTHR30136:SF24">
    <property type="entry name" value="HTH-TYPE TRANSCRIPTIONAL REPRESSOR ALLR"/>
    <property type="match status" value="1"/>
</dbReference>
<dbReference type="OrthoDB" id="9791752at2"/>
<keyword evidence="3" id="KW-0804">Transcription</keyword>
<dbReference type="InterPro" id="IPR029016">
    <property type="entry name" value="GAF-like_dom_sf"/>
</dbReference>
<keyword evidence="1" id="KW-0805">Transcription regulation</keyword>